<feature type="domain" description="Metallo-beta-lactamase" evidence="8">
    <location>
        <begin position="1"/>
        <end position="200"/>
    </location>
</feature>
<dbReference type="Gene3D" id="3.60.15.10">
    <property type="entry name" value="Ribonuclease Z/Hydroxyacylglutathione hydrolase-like"/>
    <property type="match status" value="1"/>
</dbReference>
<dbReference type="EMBL" id="LIBJ01000145">
    <property type="protein sequence ID" value="KRO47602.1"/>
    <property type="molecule type" value="Genomic_DNA"/>
</dbReference>
<evidence type="ECO:0000256" key="5">
    <source>
        <dbReference type="ARBA" id="ARBA00022833"/>
    </source>
</evidence>
<dbReference type="Gene3D" id="3.40.50.10710">
    <property type="entry name" value="Metallo-hydrolase/oxidoreductase"/>
    <property type="match status" value="1"/>
</dbReference>
<keyword evidence="4" id="KW-0378">Hydrolase</keyword>
<dbReference type="Pfam" id="PF22505">
    <property type="entry name" value="RNase_J_b_CASP"/>
    <property type="match status" value="1"/>
</dbReference>
<reference evidence="9 10" key="1">
    <citation type="submission" date="2015-10" db="EMBL/GenBank/DDBJ databases">
        <title>Metagenome-Assembled Genomes uncover a global brackish microbiome.</title>
        <authorList>
            <person name="Hugerth L.W."/>
            <person name="Larsson J."/>
            <person name="Alneberg J."/>
            <person name="Lindh M.V."/>
            <person name="Legrand C."/>
            <person name="Pinhassi J."/>
            <person name="Andersson A.F."/>
        </authorList>
    </citation>
    <scope>NUCLEOTIDE SEQUENCE [LARGE SCALE GENOMIC DNA]</scope>
    <source>
        <strain evidence="9">BACL6 MAG-120924-bin43</strain>
    </source>
</reference>
<dbReference type="InterPro" id="IPR042173">
    <property type="entry name" value="RNase_J_2"/>
</dbReference>
<evidence type="ECO:0000256" key="3">
    <source>
        <dbReference type="ARBA" id="ARBA00022723"/>
    </source>
</evidence>
<dbReference type="InterPro" id="IPR055132">
    <property type="entry name" value="RNase_J_b_CASP"/>
</dbReference>
<evidence type="ECO:0000313" key="9">
    <source>
        <dbReference type="EMBL" id="KRO47602.1"/>
    </source>
</evidence>
<dbReference type="Pfam" id="PF07521">
    <property type="entry name" value="RMMBL"/>
    <property type="match status" value="1"/>
</dbReference>
<dbReference type="Pfam" id="PF00753">
    <property type="entry name" value="Lactamase_B"/>
    <property type="match status" value="1"/>
</dbReference>
<dbReference type="NCBIfam" id="TIGR00649">
    <property type="entry name" value="MG423"/>
    <property type="match status" value="1"/>
</dbReference>
<dbReference type="GO" id="GO:0004527">
    <property type="term" value="F:exonuclease activity"/>
    <property type="evidence" value="ECO:0007669"/>
    <property type="project" value="UniProtKB-KW"/>
</dbReference>
<dbReference type="InterPro" id="IPR036866">
    <property type="entry name" value="RibonucZ/Hydroxyglut_hydro"/>
</dbReference>
<dbReference type="GO" id="GO:0046872">
    <property type="term" value="F:metal ion binding"/>
    <property type="evidence" value="ECO:0007669"/>
    <property type="project" value="UniProtKB-KW"/>
</dbReference>
<evidence type="ECO:0000256" key="6">
    <source>
        <dbReference type="ARBA" id="ARBA00022839"/>
    </source>
</evidence>
<dbReference type="AlphaFoldDB" id="A0A0R2QF07"/>
<comment type="caution">
    <text evidence="9">The sequence shown here is derived from an EMBL/GenBank/DDBJ whole genome shotgun (WGS) entry which is preliminary data.</text>
</comment>
<dbReference type="CDD" id="cd07714">
    <property type="entry name" value="RNaseJ_MBL-fold"/>
    <property type="match status" value="1"/>
</dbReference>
<dbReference type="GO" id="GO:0003723">
    <property type="term" value="F:RNA binding"/>
    <property type="evidence" value="ECO:0007669"/>
    <property type="project" value="UniProtKB-KW"/>
</dbReference>
<dbReference type="SUPFAM" id="SSF56281">
    <property type="entry name" value="Metallo-hydrolase/oxidoreductase"/>
    <property type="match status" value="1"/>
</dbReference>
<dbReference type="InterPro" id="IPR001279">
    <property type="entry name" value="Metallo-B-lactamas"/>
</dbReference>
<keyword evidence="7" id="KW-0694">RNA-binding</keyword>
<keyword evidence="6" id="KW-0269">Exonuclease</keyword>
<dbReference type="Proteomes" id="UP000051017">
    <property type="component" value="Unassembled WGS sequence"/>
</dbReference>
<dbReference type="PANTHER" id="PTHR43694:SF1">
    <property type="entry name" value="RIBONUCLEASE J"/>
    <property type="match status" value="1"/>
</dbReference>
<evidence type="ECO:0000256" key="7">
    <source>
        <dbReference type="ARBA" id="ARBA00022884"/>
    </source>
</evidence>
<evidence type="ECO:0000259" key="8">
    <source>
        <dbReference type="SMART" id="SM00849"/>
    </source>
</evidence>
<accession>A0A0R2QF07</accession>
<dbReference type="SMART" id="SM00849">
    <property type="entry name" value="Lactamase_B"/>
    <property type="match status" value="1"/>
</dbReference>
<name>A0A0R2QF07_9ACTN</name>
<keyword evidence="2" id="KW-0540">Nuclease</keyword>
<dbReference type="InterPro" id="IPR004613">
    <property type="entry name" value="RNase_J"/>
</dbReference>
<dbReference type="PANTHER" id="PTHR43694">
    <property type="entry name" value="RIBONUCLEASE J"/>
    <property type="match status" value="1"/>
</dbReference>
<feature type="non-terminal residue" evidence="9">
    <location>
        <position position="431"/>
    </location>
</feature>
<dbReference type="InterPro" id="IPR011108">
    <property type="entry name" value="RMMBL"/>
</dbReference>
<evidence type="ECO:0000256" key="4">
    <source>
        <dbReference type="ARBA" id="ARBA00022801"/>
    </source>
</evidence>
<protein>
    <submittedName>
        <fullName evidence="9">Ribonuclease J</fullName>
    </submittedName>
</protein>
<proteinExistence type="predicted"/>
<gene>
    <name evidence="9" type="ORF">ABR75_09050</name>
</gene>
<sequence>MAIEQDDRLLLIDCGLMFPDADMHGIDLVLPDFTFLRDNAHRIEACVATHGHEDHVGGLQFLLRELSFPIYGSPVTLGLARNRIQEAGLLGKTELIPVVDNERRRIGPFDVEFIPVTHSVPFAHAIALHTPQGVILHSGDFKIDLTPVDDRRTDLARLGALAAGDGIRLLMLDSTNAEERGSAPSERSVGVVLRQLFAEHKTERIITASFASHIHRVQQIAEAAIDAGRVVATLGRSMINNVRMARDLGIIKLPDHAFVNIEEIDNYPPEKVCVISTGSQGEPMAALSLLARGDNKFVKIGPKDLVIFSSHAIPGNESNVNRVIDGLLRAGADVVHSGIADVHATGHAQAEDLKMYLSITEPEWFVPIHGEYHHMVANTRHARTMGVPDSRIVLCEDGDVIEITDNGIELAGRVPAGMLYVDGIVGLGGLR</sequence>
<evidence type="ECO:0000256" key="1">
    <source>
        <dbReference type="ARBA" id="ARBA00022490"/>
    </source>
</evidence>
<organism evidence="9 10">
    <name type="scientific">Acidimicrobiia bacterium BACL6 MAG-120924-bin43</name>
    <dbReference type="NCBI Taxonomy" id="1655583"/>
    <lineage>
        <taxon>Bacteria</taxon>
        <taxon>Bacillati</taxon>
        <taxon>Actinomycetota</taxon>
        <taxon>Acidimicrobiia</taxon>
        <taxon>acIV cluster</taxon>
    </lineage>
</organism>
<keyword evidence="5" id="KW-0862">Zinc</keyword>
<evidence type="ECO:0000313" key="10">
    <source>
        <dbReference type="Proteomes" id="UP000051017"/>
    </source>
</evidence>
<keyword evidence="3" id="KW-0479">Metal-binding</keyword>
<evidence type="ECO:0000256" key="2">
    <source>
        <dbReference type="ARBA" id="ARBA00022722"/>
    </source>
</evidence>
<keyword evidence="1" id="KW-0963">Cytoplasm</keyword>